<keyword evidence="2" id="KW-0863">Zinc-finger</keyword>
<evidence type="ECO:0000259" key="5">
    <source>
        <dbReference type="Pfam" id="PF04500"/>
    </source>
</evidence>
<name>A0A6A4FRA2_9STRA</name>
<dbReference type="GO" id="GO:0008270">
    <property type="term" value="F:zinc ion binding"/>
    <property type="evidence" value="ECO:0007669"/>
    <property type="project" value="UniProtKB-KW"/>
</dbReference>
<evidence type="ECO:0000313" key="7">
    <source>
        <dbReference type="EMBL" id="KAE9032742.1"/>
    </source>
</evidence>
<evidence type="ECO:0000256" key="2">
    <source>
        <dbReference type="ARBA" id="ARBA00022771"/>
    </source>
</evidence>
<feature type="compositionally biased region" description="Acidic residues" evidence="4">
    <location>
        <begin position="435"/>
        <end position="455"/>
    </location>
</feature>
<dbReference type="EMBL" id="QXFU01000604">
    <property type="protein sequence ID" value="KAE9027798.1"/>
    <property type="molecule type" value="Genomic_DNA"/>
</dbReference>
<dbReference type="OrthoDB" id="93990at2759"/>
<keyword evidence="3" id="KW-0862">Zinc</keyword>
<dbReference type="Proteomes" id="UP000435112">
    <property type="component" value="Unassembled WGS sequence"/>
</dbReference>
<evidence type="ECO:0000313" key="6">
    <source>
        <dbReference type="EMBL" id="KAE9027798.1"/>
    </source>
</evidence>
<feature type="domain" description="FLYWCH-type" evidence="5">
    <location>
        <begin position="17"/>
        <end position="67"/>
    </location>
</feature>
<protein>
    <recommendedName>
        <fullName evidence="5">FLYWCH-type domain-containing protein</fullName>
    </recommendedName>
</protein>
<organism evidence="8 10">
    <name type="scientific">Phytophthora rubi</name>
    <dbReference type="NCBI Taxonomy" id="129364"/>
    <lineage>
        <taxon>Eukaryota</taxon>
        <taxon>Sar</taxon>
        <taxon>Stramenopiles</taxon>
        <taxon>Oomycota</taxon>
        <taxon>Peronosporomycetes</taxon>
        <taxon>Peronosporales</taxon>
        <taxon>Peronosporaceae</taxon>
        <taxon>Phytophthora</taxon>
    </lineage>
</organism>
<evidence type="ECO:0000313" key="10">
    <source>
        <dbReference type="Proteomes" id="UP000434957"/>
    </source>
</evidence>
<evidence type="ECO:0000313" key="9">
    <source>
        <dbReference type="Proteomes" id="UP000429607"/>
    </source>
</evidence>
<sequence length="485" mass="53820">MSARKVVDQSAAVQDSRFTTTIYLEGYQYTRATTSARKTSYRCSYYRSAGCKGKVDLIARTKTFTNFTDHTCERGDHFASGMSDLTNSVTPETVTTGHPYMVQTQGGFQPPPVNRVARVGPGQIDPNDLARIESPLLLFVRNSTLNFFQFNCMSGYGPDNTPNRVIGWAHPHLVELLKHAGSTIYVDTSCRHLPPGFTQCLALVVYNKPSGFFVPVYYVLCTLRTVRAYRNAISFIVGSTRRKLKPDEVVCDFDGDLMSALQAEFPNAVVKGAVHLFKKTCRSQMERLEISEEAANIAMQKGVLDMLVSISPDRVATAGIAWVKQQIKAKCAGAGMPYAQEQWRSFWVYFRRIWITQFPPALWNLHGINNSIIARTSNPLEQFHRELDAAFTSPDPGLLFFVATIEKMARHHVADLAAETTTLPSAVEVFSEGEASSDEESIGDESDGDDDDDNVESFKCEPPLGRQSSVGNRDETATSLAKRST</sequence>
<dbReference type="EMBL" id="QXFV01000615">
    <property type="protein sequence ID" value="KAE9032742.1"/>
    <property type="molecule type" value="Genomic_DNA"/>
</dbReference>
<dbReference type="AlphaFoldDB" id="A0A6A4FRA2"/>
<evidence type="ECO:0000256" key="1">
    <source>
        <dbReference type="ARBA" id="ARBA00022723"/>
    </source>
</evidence>
<gene>
    <name evidence="7" type="ORF">PR001_g10464</name>
    <name evidence="6" type="ORF">PR002_g10572</name>
    <name evidence="8" type="ORF">PR003_g10426</name>
</gene>
<dbReference type="Proteomes" id="UP000429607">
    <property type="component" value="Unassembled WGS sequence"/>
</dbReference>
<evidence type="ECO:0000313" key="11">
    <source>
        <dbReference type="Proteomes" id="UP000435112"/>
    </source>
</evidence>
<feature type="compositionally biased region" description="Polar residues" evidence="4">
    <location>
        <begin position="466"/>
        <end position="485"/>
    </location>
</feature>
<evidence type="ECO:0000313" key="8">
    <source>
        <dbReference type="EMBL" id="KAE9340559.1"/>
    </source>
</evidence>
<evidence type="ECO:0000256" key="3">
    <source>
        <dbReference type="ARBA" id="ARBA00022833"/>
    </source>
</evidence>
<dbReference type="InterPro" id="IPR007588">
    <property type="entry name" value="Znf_FLYWCH"/>
</dbReference>
<dbReference type="Gene3D" id="2.20.25.240">
    <property type="match status" value="1"/>
</dbReference>
<reference evidence="8 10" key="1">
    <citation type="submission" date="2018-08" db="EMBL/GenBank/DDBJ databases">
        <title>Genomic investigation of the strawberry pathogen Phytophthora fragariae indicates pathogenicity is determined by transcriptional variation in three key races.</title>
        <authorList>
            <person name="Adams T.M."/>
            <person name="Armitage A.D."/>
            <person name="Sobczyk M.K."/>
            <person name="Bates H.J."/>
            <person name="Dunwell J.M."/>
            <person name="Nellist C.F."/>
            <person name="Harrison R.J."/>
        </authorList>
    </citation>
    <scope>NUCLEOTIDE SEQUENCE [LARGE SCALE GENOMIC DNA]</scope>
    <source>
        <strain evidence="7 9">SCRP249</strain>
        <strain evidence="6 11">SCRP324</strain>
        <strain evidence="8 10">SCRP333</strain>
    </source>
</reference>
<dbReference type="Proteomes" id="UP000434957">
    <property type="component" value="Unassembled WGS sequence"/>
</dbReference>
<keyword evidence="10" id="KW-1185">Reference proteome</keyword>
<proteinExistence type="predicted"/>
<dbReference type="Pfam" id="PF04500">
    <property type="entry name" value="FLYWCH"/>
    <property type="match status" value="1"/>
</dbReference>
<keyword evidence="1" id="KW-0479">Metal-binding</keyword>
<comment type="caution">
    <text evidence="8">The sequence shown here is derived from an EMBL/GenBank/DDBJ whole genome shotgun (WGS) entry which is preliminary data.</text>
</comment>
<evidence type="ECO:0000256" key="4">
    <source>
        <dbReference type="SAM" id="MobiDB-lite"/>
    </source>
</evidence>
<dbReference type="EMBL" id="QXFT01000569">
    <property type="protein sequence ID" value="KAE9340559.1"/>
    <property type="molecule type" value="Genomic_DNA"/>
</dbReference>
<accession>A0A6A4FRA2</accession>
<feature type="region of interest" description="Disordered" evidence="4">
    <location>
        <begin position="431"/>
        <end position="485"/>
    </location>
</feature>